<dbReference type="EMBL" id="FZOQ01000023">
    <property type="protein sequence ID" value="SNT08106.1"/>
    <property type="molecule type" value="Genomic_DNA"/>
</dbReference>
<dbReference type="AlphaFoldDB" id="A0A239JQ18"/>
<dbReference type="RefSeq" id="WP_245842749.1">
    <property type="nucleotide sequence ID" value="NZ_FZOQ01000023.1"/>
</dbReference>
<proteinExistence type="predicted"/>
<feature type="transmembrane region" description="Helical" evidence="1">
    <location>
        <begin position="45"/>
        <end position="64"/>
    </location>
</feature>
<feature type="transmembrane region" description="Helical" evidence="1">
    <location>
        <begin position="12"/>
        <end position="33"/>
    </location>
</feature>
<keyword evidence="1" id="KW-0812">Transmembrane</keyword>
<sequence length="77" mass="8888">MELAMINIPNIIFMTTIALYLMLLAFILTWVYFDAEQRGVNGWVVMSLAFFSGTLFGTIVWLVLRPKLKPQPIPVRR</sequence>
<evidence type="ECO:0000313" key="3">
    <source>
        <dbReference type="Proteomes" id="UP000198432"/>
    </source>
</evidence>
<keyword evidence="3" id="KW-1185">Reference proteome</keyword>
<evidence type="ECO:0000313" key="2">
    <source>
        <dbReference type="EMBL" id="SNT08106.1"/>
    </source>
</evidence>
<keyword evidence="1" id="KW-0472">Membrane</keyword>
<reference evidence="3" key="1">
    <citation type="submission" date="2017-06" db="EMBL/GenBank/DDBJ databases">
        <authorList>
            <person name="Varghese N."/>
            <person name="Submissions S."/>
        </authorList>
    </citation>
    <scope>NUCLEOTIDE SEQUENCE [LARGE SCALE GENOMIC DNA]</scope>
    <source>
        <strain evidence="3">NKM1</strain>
    </source>
</reference>
<keyword evidence="1" id="KW-1133">Transmembrane helix</keyword>
<evidence type="ECO:0008006" key="4">
    <source>
        <dbReference type="Google" id="ProtNLM"/>
    </source>
</evidence>
<dbReference type="Proteomes" id="UP000198432">
    <property type="component" value="Unassembled WGS sequence"/>
</dbReference>
<protein>
    <recommendedName>
        <fullName evidence="4">Phospholipase_D-nuclease N-terminal</fullName>
    </recommendedName>
</protein>
<evidence type="ECO:0000256" key="1">
    <source>
        <dbReference type="SAM" id="Phobius"/>
    </source>
</evidence>
<name>A0A239JQ18_9BACT</name>
<accession>A0A239JQ18</accession>
<gene>
    <name evidence="2" type="ORF">SAMN06296052_12331</name>
</gene>
<organism evidence="2 3">
    <name type="scientific">Pontibacter ummariensis</name>
    <dbReference type="NCBI Taxonomy" id="1610492"/>
    <lineage>
        <taxon>Bacteria</taxon>
        <taxon>Pseudomonadati</taxon>
        <taxon>Bacteroidota</taxon>
        <taxon>Cytophagia</taxon>
        <taxon>Cytophagales</taxon>
        <taxon>Hymenobacteraceae</taxon>
        <taxon>Pontibacter</taxon>
    </lineage>
</organism>